<dbReference type="AlphaFoldDB" id="A0A2G9U0C7"/>
<proteinExistence type="predicted"/>
<dbReference type="EMBL" id="KZ351233">
    <property type="protein sequence ID" value="PIO63152.1"/>
    <property type="molecule type" value="Genomic_DNA"/>
</dbReference>
<evidence type="ECO:0000313" key="3">
    <source>
        <dbReference type="EMBL" id="PIO63152.1"/>
    </source>
</evidence>
<evidence type="ECO:0000259" key="2">
    <source>
        <dbReference type="PROSITE" id="PS51864"/>
    </source>
</evidence>
<dbReference type="GO" id="GO:0004222">
    <property type="term" value="F:metalloendopeptidase activity"/>
    <property type="evidence" value="ECO:0007669"/>
    <property type="project" value="InterPro"/>
</dbReference>
<gene>
    <name evidence="3" type="ORF">TELCIR_15262</name>
</gene>
<name>A0A2G9U0C7_TELCI</name>
<dbReference type="OrthoDB" id="291007at2759"/>
<dbReference type="GO" id="GO:0006508">
    <property type="term" value="P:proteolysis"/>
    <property type="evidence" value="ECO:0007669"/>
    <property type="project" value="InterPro"/>
</dbReference>
<dbReference type="InterPro" id="IPR001506">
    <property type="entry name" value="Peptidase_M12A"/>
</dbReference>
<reference evidence="3 4" key="1">
    <citation type="submission" date="2015-09" db="EMBL/GenBank/DDBJ databases">
        <title>Draft genome of the parasitic nematode Teladorsagia circumcincta isolate WARC Sus (inbred).</title>
        <authorList>
            <person name="Mitreva M."/>
        </authorList>
    </citation>
    <scope>NUCLEOTIDE SEQUENCE [LARGE SCALE GENOMIC DNA]</scope>
    <source>
        <strain evidence="3 4">S</strain>
    </source>
</reference>
<accession>A0A2G9U0C7</accession>
<sequence>MHYDSHAFGRKDPSTGARLVTMVPLKKGVILDDNLKMSESDIAKLNRLGNCTVSKESPKERDNGTCVDTALNCERLKKVDVDCLPYRIVSSAVTELIFRMDCARYRLTFKQCSSIVQRHATSVDCDLQTLPEIPTRPVAQLILLCLNARTKFVYNLDQVKW</sequence>
<dbReference type="Proteomes" id="UP000230423">
    <property type="component" value="Unassembled WGS sequence"/>
</dbReference>
<evidence type="ECO:0000313" key="4">
    <source>
        <dbReference type="Proteomes" id="UP000230423"/>
    </source>
</evidence>
<organism evidence="3 4">
    <name type="scientific">Teladorsagia circumcincta</name>
    <name type="common">Brown stomach worm</name>
    <name type="synonym">Ostertagia circumcincta</name>
    <dbReference type="NCBI Taxonomy" id="45464"/>
    <lineage>
        <taxon>Eukaryota</taxon>
        <taxon>Metazoa</taxon>
        <taxon>Ecdysozoa</taxon>
        <taxon>Nematoda</taxon>
        <taxon>Chromadorea</taxon>
        <taxon>Rhabditida</taxon>
        <taxon>Rhabditina</taxon>
        <taxon>Rhabditomorpha</taxon>
        <taxon>Strongyloidea</taxon>
        <taxon>Trichostrongylidae</taxon>
        <taxon>Teladorsagia</taxon>
    </lineage>
</organism>
<feature type="domain" description="Peptidase M12A" evidence="2">
    <location>
        <begin position="1"/>
        <end position="52"/>
    </location>
</feature>
<keyword evidence="4" id="KW-1185">Reference proteome</keyword>
<dbReference type="PROSITE" id="PS51864">
    <property type="entry name" value="ASTACIN"/>
    <property type="match status" value="1"/>
</dbReference>
<protein>
    <recommendedName>
        <fullName evidence="2">Peptidase M12A domain-containing protein</fullName>
    </recommendedName>
</protein>
<comment type="caution">
    <text evidence="1">Lacks conserved residue(s) required for the propagation of feature annotation.</text>
</comment>
<evidence type="ECO:0000256" key="1">
    <source>
        <dbReference type="PROSITE-ProRule" id="PRU01211"/>
    </source>
</evidence>